<feature type="compositionally biased region" description="Polar residues" evidence="1">
    <location>
        <begin position="13"/>
        <end position="30"/>
    </location>
</feature>
<name>A0A7S3QJD7_9STRA</name>
<proteinExistence type="predicted"/>
<feature type="region of interest" description="Disordered" evidence="1">
    <location>
        <begin position="546"/>
        <end position="575"/>
    </location>
</feature>
<evidence type="ECO:0000256" key="1">
    <source>
        <dbReference type="SAM" id="MobiDB-lite"/>
    </source>
</evidence>
<evidence type="ECO:0000313" key="3">
    <source>
        <dbReference type="EMBL" id="CAE0479400.1"/>
    </source>
</evidence>
<gene>
    <name evidence="3" type="ORF">CDEB00056_LOCUS24254</name>
</gene>
<keyword evidence="2" id="KW-0472">Membrane</keyword>
<feature type="region of interest" description="Disordered" evidence="1">
    <location>
        <begin position="1"/>
        <end position="42"/>
    </location>
</feature>
<dbReference type="AlphaFoldDB" id="A0A7S3QJD7"/>
<feature type="compositionally biased region" description="Basic and acidic residues" evidence="1">
    <location>
        <begin position="1"/>
        <end position="11"/>
    </location>
</feature>
<reference evidence="3" key="1">
    <citation type="submission" date="2021-01" db="EMBL/GenBank/DDBJ databases">
        <authorList>
            <person name="Corre E."/>
            <person name="Pelletier E."/>
            <person name="Niang G."/>
            <person name="Scheremetjew M."/>
            <person name="Finn R."/>
            <person name="Kale V."/>
            <person name="Holt S."/>
            <person name="Cochrane G."/>
            <person name="Meng A."/>
            <person name="Brown T."/>
            <person name="Cohen L."/>
        </authorList>
    </citation>
    <scope>NUCLEOTIDE SEQUENCE</scope>
    <source>
        <strain evidence="3">MM31A-1</strain>
    </source>
</reference>
<feature type="transmembrane region" description="Helical" evidence="2">
    <location>
        <begin position="599"/>
        <end position="627"/>
    </location>
</feature>
<sequence>MNKARGERKNESPAGQWNQRLNDEVSNLPNISGDDGQGQQDTSADQNSIIFILEQIVMLLKIAFQTSSKLITPAISQMLQSITPLVKQFYEQATPVRLKEWFQICIYALQNLSTVVSETHQGKEVLSQLKDVSTHSIHLLTSANTRQIIIEGVGLYTKAFDALRTPETKAFLTSLPVLYIRLLDTLSSGEAKYLYHSLTNLVLTMIELIGQEEATLALAEVTAHLLHVLEREREYYGPWNRKKRKVRKVRHAKVTKMRARDATAAASNSKKRHQRNRFISQTYTNRIVLKDIDDGSASGMDGDRTVEDAILSSLGDGTRSDNAWFTNLGRNCEDGKSIDGGASLPSKVILPTSIQEHTEDESLHLDELDWHSKHNMTTDGEDQIVDLAYLSQGIKKRGEVDKSNDSDNEACNIHTPARSATADSVENGSFVGFDNQCSAIPIEDLVQETAHSSDQEETKTKRSISKISRELVHEDENVDSSEQAHQYIMKDMTDGVRNNQGRGTYSSVAHFYRSLEDIGTKLRKESSAICQEENVGVGPKLGNLNRDNLPSNIRNSKKDSRRFQASIEKNKSPLDDDASSGLTFLLRKFIGAIPTKQKIIFGGIITTFLFLAFVWFILGCYGLFFLVQQHHGASQVERGQSAGSRHENEIILRIVHDASGTDENDLIDAVSQAVKKSVKDMMGL</sequence>
<evidence type="ECO:0000256" key="2">
    <source>
        <dbReference type="SAM" id="Phobius"/>
    </source>
</evidence>
<keyword evidence="2" id="KW-1133">Transmembrane helix</keyword>
<feature type="compositionally biased region" description="Basic and acidic residues" evidence="1">
    <location>
        <begin position="556"/>
        <end position="574"/>
    </location>
</feature>
<accession>A0A7S3QJD7</accession>
<keyword evidence="2" id="KW-0812">Transmembrane</keyword>
<organism evidence="3">
    <name type="scientific">Chaetoceros debilis</name>
    <dbReference type="NCBI Taxonomy" id="122233"/>
    <lineage>
        <taxon>Eukaryota</taxon>
        <taxon>Sar</taxon>
        <taxon>Stramenopiles</taxon>
        <taxon>Ochrophyta</taxon>
        <taxon>Bacillariophyta</taxon>
        <taxon>Coscinodiscophyceae</taxon>
        <taxon>Chaetocerotophycidae</taxon>
        <taxon>Chaetocerotales</taxon>
        <taxon>Chaetocerotaceae</taxon>
        <taxon>Chaetoceros</taxon>
    </lineage>
</organism>
<dbReference type="EMBL" id="HBIO01031651">
    <property type="protein sequence ID" value="CAE0479400.1"/>
    <property type="molecule type" value="Transcribed_RNA"/>
</dbReference>
<protein>
    <submittedName>
        <fullName evidence="3">Uncharacterized protein</fullName>
    </submittedName>
</protein>